<comment type="cofactor">
    <cofactor evidence="5">
        <name>Mg(2+)</name>
        <dbReference type="ChEBI" id="CHEBI:18420"/>
    </cofactor>
    <cofactor evidence="5">
        <name>Mn(2+)</name>
        <dbReference type="ChEBI" id="CHEBI:29035"/>
    </cofactor>
    <text evidence="5">Mg(2+). Can also accept Mn(2+).</text>
</comment>
<dbReference type="PRINTS" id="PR00471">
    <property type="entry name" value="ACETATEKNASE"/>
</dbReference>
<evidence type="ECO:0000256" key="4">
    <source>
        <dbReference type="ARBA" id="ARBA00022840"/>
    </source>
</evidence>
<evidence type="ECO:0000256" key="2">
    <source>
        <dbReference type="ARBA" id="ARBA00022741"/>
    </source>
</evidence>
<name>Q1K1R3_DESA6</name>
<dbReference type="GO" id="GO:0005524">
    <property type="term" value="F:ATP binding"/>
    <property type="evidence" value="ECO:0007669"/>
    <property type="project" value="UniProtKB-KW"/>
</dbReference>
<feature type="site" description="Transition state stabilizer" evidence="5">
    <location>
        <position position="234"/>
    </location>
</feature>
<reference evidence="7" key="1">
    <citation type="submission" date="2006-05" db="EMBL/GenBank/DDBJ databases">
        <title>Annotation of the draft genome assembly of Desulfuromonas acetoxidans DSM 684.</title>
        <authorList>
            <consortium name="US DOE Joint Genome Institute (JGI-ORNL)"/>
            <person name="Larimer F."/>
            <person name="Land M."/>
            <person name="Hauser L."/>
        </authorList>
    </citation>
    <scope>NUCLEOTIDE SEQUENCE [LARGE SCALE GENOMIC DNA]</scope>
    <source>
        <strain evidence="7">DSM 684</strain>
    </source>
</reference>
<keyword evidence="5" id="KW-0963">Cytoplasm</keyword>
<dbReference type="OrthoDB" id="9802453at2"/>
<feature type="binding site" evidence="5">
    <location>
        <position position="381"/>
    </location>
    <ligand>
        <name>Mg(2+)</name>
        <dbReference type="ChEBI" id="CHEBI:18420"/>
    </ligand>
</feature>
<comment type="subunit">
    <text evidence="5">Homodimer.</text>
</comment>
<dbReference type="RefSeq" id="WP_005998887.1">
    <property type="nucleotide sequence ID" value="NZ_AAEW02000005.1"/>
</dbReference>
<dbReference type="Pfam" id="PF00871">
    <property type="entry name" value="Acetate_kinase"/>
    <property type="match status" value="1"/>
</dbReference>
<comment type="catalytic activity">
    <reaction evidence="5">
        <text>acetate + ATP = acetyl phosphate + ADP</text>
        <dbReference type="Rhea" id="RHEA:11352"/>
        <dbReference type="ChEBI" id="CHEBI:22191"/>
        <dbReference type="ChEBI" id="CHEBI:30089"/>
        <dbReference type="ChEBI" id="CHEBI:30616"/>
        <dbReference type="ChEBI" id="CHEBI:456216"/>
        <dbReference type="EC" id="2.7.2.1"/>
    </reaction>
</comment>
<accession>Q1K1R3</accession>
<dbReference type="GO" id="GO:0006085">
    <property type="term" value="P:acetyl-CoA biosynthetic process"/>
    <property type="evidence" value="ECO:0007669"/>
    <property type="project" value="UniProtKB-UniRule"/>
</dbReference>
<keyword evidence="5" id="KW-0460">Magnesium</keyword>
<comment type="pathway">
    <text evidence="5">Metabolic intermediate biosynthesis; acetyl-CoA biosynthesis; acetyl-CoA from acetate: step 1/2.</text>
</comment>
<dbReference type="SUPFAM" id="SSF53067">
    <property type="entry name" value="Actin-like ATPase domain"/>
    <property type="match status" value="2"/>
</dbReference>
<evidence type="ECO:0000256" key="1">
    <source>
        <dbReference type="ARBA" id="ARBA00022679"/>
    </source>
</evidence>
<gene>
    <name evidence="5" type="primary">ackA</name>
    <name evidence="7" type="ORF">Dace_1789</name>
</gene>
<dbReference type="InterPro" id="IPR043129">
    <property type="entry name" value="ATPase_NBD"/>
</dbReference>
<evidence type="ECO:0000256" key="5">
    <source>
        <dbReference type="HAMAP-Rule" id="MF_00020"/>
    </source>
</evidence>
<dbReference type="PIRSF" id="PIRSF000722">
    <property type="entry name" value="Acetate_prop_kin"/>
    <property type="match status" value="1"/>
</dbReference>
<dbReference type="PANTHER" id="PTHR21060">
    <property type="entry name" value="ACETATE KINASE"/>
    <property type="match status" value="1"/>
</dbReference>
<keyword evidence="2 5" id="KW-0547">Nucleotide-binding</keyword>
<comment type="similarity">
    <text evidence="5 6">Belongs to the acetokinase family.</text>
</comment>
<keyword evidence="3 5" id="KW-0418">Kinase</keyword>
<keyword evidence="5" id="KW-0479">Metal-binding</keyword>
<dbReference type="GO" id="GO:0008776">
    <property type="term" value="F:acetate kinase activity"/>
    <property type="evidence" value="ECO:0007669"/>
    <property type="project" value="UniProtKB-UniRule"/>
</dbReference>
<protein>
    <recommendedName>
        <fullName evidence="5">Acetate kinase</fullName>
        <ecNumber evidence="5">2.7.2.1</ecNumber>
    </recommendedName>
    <alternativeName>
        <fullName evidence="5">Acetokinase</fullName>
    </alternativeName>
</protein>
<dbReference type="GO" id="GO:0005737">
    <property type="term" value="C:cytoplasm"/>
    <property type="evidence" value="ECO:0007669"/>
    <property type="project" value="UniProtKB-SubCell"/>
</dbReference>
<dbReference type="Proteomes" id="UP000005695">
    <property type="component" value="Unassembled WGS sequence"/>
</dbReference>
<feature type="binding site" evidence="5">
    <location>
        <position position="7"/>
    </location>
    <ligand>
        <name>Mg(2+)</name>
        <dbReference type="ChEBI" id="CHEBI:18420"/>
    </ligand>
</feature>
<proteinExistence type="inferred from homology"/>
<keyword evidence="1 5" id="KW-0808">Transferase</keyword>
<sequence>MIILTLNCRSQTIHYHLFDYPNPIPLTQGYVEGIGTHSTNCILNGSPLLLEDHHDALDYILKTLCHPEYGVLDSLSQIRGVGHRVVHGGETYHHSVKIDVEVLHTIRKVERMAPKYNIPSRQTIIAAMELLPDVDHVAIFDTAFHHTMPAKAYMYPLPYEWYEKYRVRRYGFHGSSHLYLARRAAAHLGKPVEQCNLITIHLDLGVSLCAIRNGQSIDTSTGMTPVEGTAQERRCGNIDPGIPGFIMDWEELSPQQIEEVLNEKSGLMGLTGGDCTTRQEVLIKAEQNDPRAKFAAQIEAYRLRKFIGEYLCVLGQCDAIVFSSGQGNIEADVRRRVLDGMDCFNILLDEKKNGQPRCIHSEIKISHPDSAIDLLVIPTDEARVFCEDTAQIVNGTFDPTRHISYTFDDL</sequence>
<feature type="binding site" evidence="5">
    <location>
        <position position="84"/>
    </location>
    <ligand>
        <name>substrate</name>
    </ligand>
</feature>
<dbReference type="GO" id="GO:0006083">
    <property type="term" value="P:acetate metabolic process"/>
    <property type="evidence" value="ECO:0007669"/>
    <property type="project" value="TreeGrafter"/>
</dbReference>
<evidence type="ECO:0000313" key="7">
    <source>
        <dbReference type="EMBL" id="EAT16325.1"/>
    </source>
</evidence>
<keyword evidence="8" id="KW-1185">Reference proteome</keyword>
<evidence type="ECO:0000256" key="6">
    <source>
        <dbReference type="RuleBase" id="RU003835"/>
    </source>
</evidence>
<evidence type="ECO:0000256" key="3">
    <source>
        <dbReference type="ARBA" id="ARBA00022777"/>
    </source>
</evidence>
<dbReference type="AlphaFoldDB" id="Q1K1R3"/>
<dbReference type="Gene3D" id="3.30.420.40">
    <property type="match status" value="2"/>
</dbReference>
<dbReference type="GO" id="GO:0000287">
    <property type="term" value="F:magnesium ion binding"/>
    <property type="evidence" value="ECO:0007669"/>
    <property type="project" value="UniProtKB-UniRule"/>
</dbReference>
<dbReference type="EMBL" id="AAEW02000005">
    <property type="protein sequence ID" value="EAT16325.1"/>
    <property type="molecule type" value="Genomic_DNA"/>
</dbReference>
<dbReference type="UniPathway" id="UPA00340">
    <property type="reaction ID" value="UER00458"/>
</dbReference>
<dbReference type="PANTHER" id="PTHR21060:SF15">
    <property type="entry name" value="ACETATE KINASE-RELATED"/>
    <property type="match status" value="1"/>
</dbReference>
<dbReference type="HAMAP" id="MF_00020">
    <property type="entry name" value="Acetate_kinase"/>
    <property type="match status" value="1"/>
</dbReference>
<comment type="function">
    <text evidence="5">Catalyzes the formation of acetyl phosphate from acetate and ATP. Can also catalyze the reverse reaction.</text>
</comment>
<dbReference type="InterPro" id="IPR004372">
    <property type="entry name" value="Ac/propionate_kinase"/>
</dbReference>
<dbReference type="NCBIfam" id="TIGR00016">
    <property type="entry name" value="ackA"/>
    <property type="match status" value="1"/>
</dbReference>
<feature type="site" description="Transition state stabilizer" evidence="5">
    <location>
        <position position="173"/>
    </location>
</feature>
<reference evidence="7" key="2">
    <citation type="submission" date="2006-05" db="EMBL/GenBank/DDBJ databases">
        <title>Sequencing of the draft genome and assembly of Desulfuromonas acetoxidans DSM 684.</title>
        <authorList>
            <consortium name="US DOE Joint Genome Institute (JGI-PGF)"/>
            <person name="Copeland A."/>
            <person name="Lucas S."/>
            <person name="Lapidus A."/>
            <person name="Barry K."/>
            <person name="Detter J.C."/>
            <person name="Glavina del Rio T."/>
            <person name="Hammon N."/>
            <person name="Israni S."/>
            <person name="Dalin E."/>
            <person name="Tice H."/>
            <person name="Bruce D."/>
            <person name="Pitluck S."/>
            <person name="Richardson P."/>
        </authorList>
    </citation>
    <scope>NUCLEOTIDE SEQUENCE [LARGE SCALE GENOMIC DNA]</scope>
    <source>
        <strain evidence="7">DSM 684</strain>
    </source>
</reference>
<comment type="caution">
    <text evidence="5">Lacks conserved residue(s) required for the propagation of feature annotation.</text>
</comment>
<organism evidence="7 8">
    <name type="scientific">Desulfuromonas acetoxidans (strain DSM 684 / 11070)</name>
    <dbReference type="NCBI Taxonomy" id="281689"/>
    <lineage>
        <taxon>Bacteria</taxon>
        <taxon>Pseudomonadati</taxon>
        <taxon>Thermodesulfobacteriota</taxon>
        <taxon>Desulfuromonadia</taxon>
        <taxon>Desulfuromonadales</taxon>
        <taxon>Desulfuromonadaceae</taxon>
        <taxon>Desulfuromonas</taxon>
    </lineage>
</organism>
<comment type="subcellular location">
    <subcellularLocation>
        <location evidence="5">Cytoplasm</location>
    </subcellularLocation>
</comment>
<keyword evidence="4 5" id="KW-0067">ATP-binding</keyword>
<evidence type="ECO:0000313" key="8">
    <source>
        <dbReference type="Proteomes" id="UP000005695"/>
    </source>
</evidence>
<dbReference type="EC" id="2.7.2.1" evidence="5"/>
<dbReference type="InterPro" id="IPR000890">
    <property type="entry name" value="Aliphatic_acid_kin_short-chain"/>
</dbReference>
<feature type="active site" description="Proton donor/acceptor" evidence="5">
    <location>
        <position position="141"/>
    </location>
</feature>
<comment type="caution">
    <text evidence="7">The sequence shown here is derived from an EMBL/GenBank/DDBJ whole genome shotgun (WGS) entry which is preliminary data.</text>
</comment>